<dbReference type="PANTHER" id="PTHR33204:SF29">
    <property type="entry name" value="TRANSCRIPTIONAL REGULATOR"/>
    <property type="match status" value="1"/>
</dbReference>
<keyword evidence="2" id="KW-0238">DNA-binding</keyword>
<organism evidence="5 7">
    <name type="scientific">Chitinophaga oryzae</name>
    <dbReference type="NCBI Taxonomy" id="2725414"/>
    <lineage>
        <taxon>Bacteria</taxon>
        <taxon>Pseudomonadati</taxon>
        <taxon>Bacteroidota</taxon>
        <taxon>Chitinophagia</taxon>
        <taxon>Chitinophagales</taxon>
        <taxon>Chitinophagaceae</taxon>
        <taxon>Chitinophaga</taxon>
    </lineage>
</organism>
<dbReference type="GO" id="GO:0003677">
    <property type="term" value="F:DNA binding"/>
    <property type="evidence" value="ECO:0007669"/>
    <property type="project" value="UniProtKB-KW"/>
</dbReference>
<dbReference type="InterPro" id="IPR036388">
    <property type="entry name" value="WH-like_DNA-bd_sf"/>
</dbReference>
<gene>
    <name evidence="6" type="ORF">HF324_03345</name>
    <name evidence="5" type="ORF">HF329_03585</name>
</gene>
<accession>A0AAE7D690</accession>
<dbReference type="InterPro" id="IPR002577">
    <property type="entry name" value="HTH_HxlR"/>
</dbReference>
<dbReference type="Pfam" id="PF01638">
    <property type="entry name" value="HxlR"/>
    <property type="match status" value="1"/>
</dbReference>
<evidence type="ECO:0000256" key="1">
    <source>
        <dbReference type="ARBA" id="ARBA00023015"/>
    </source>
</evidence>
<keyword evidence="3" id="KW-0804">Transcription</keyword>
<reference evidence="5" key="2">
    <citation type="submission" date="2020-09" db="EMBL/GenBank/DDBJ databases">
        <authorList>
            <person name="Kittiwongwattana C."/>
        </authorList>
    </citation>
    <scope>NUCLEOTIDE SEQUENCE</scope>
    <source>
        <strain evidence="5">1310</strain>
    </source>
</reference>
<evidence type="ECO:0000313" key="7">
    <source>
        <dbReference type="Proteomes" id="UP000502421"/>
    </source>
</evidence>
<evidence type="ECO:0000313" key="5">
    <source>
        <dbReference type="EMBL" id="QJB30432.1"/>
    </source>
</evidence>
<dbReference type="EMBL" id="CP051205">
    <property type="protein sequence ID" value="QJB30432.1"/>
    <property type="molecule type" value="Genomic_DNA"/>
</dbReference>
<dbReference type="KEGG" id="coy:HF329_03585"/>
<protein>
    <submittedName>
        <fullName evidence="5">Helix-turn-helix transcriptional regulator</fullName>
    </submittedName>
</protein>
<dbReference type="InterPro" id="IPR036390">
    <property type="entry name" value="WH_DNA-bd_sf"/>
</dbReference>
<dbReference type="Gene3D" id="1.10.10.10">
    <property type="entry name" value="Winged helix-like DNA-binding domain superfamily/Winged helix DNA-binding domain"/>
    <property type="match status" value="1"/>
</dbReference>
<keyword evidence="1" id="KW-0805">Transcription regulation</keyword>
<feature type="domain" description="HTH hxlR-type" evidence="4">
    <location>
        <begin position="26"/>
        <end position="125"/>
    </location>
</feature>
<evidence type="ECO:0000259" key="4">
    <source>
        <dbReference type="PROSITE" id="PS51118"/>
    </source>
</evidence>
<evidence type="ECO:0000256" key="3">
    <source>
        <dbReference type="ARBA" id="ARBA00023163"/>
    </source>
</evidence>
<reference evidence="7 8" key="1">
    <citation type="submission" date="2020-04" db="EMBL/GenBank/DDBJ databases">
        <authorList>
            <person name="Kittiwongwattana C."/>
        </authorList>
    </citation>
    <scope>NUCLEOTIDE SEQUENCE [LARGE SCALE GENOMIC DNA]</scope>
    <source>
        <strain evidence="6 8">1303</strain>
        <strain evidence="7">1310</strain>
    </source>
</reference>
<name>A0AAE7D690_9BACT</name>
<keyword evidence="8" id="KW-1185">Reference proteome</keyword>
<proteinExistence type="predicted"/>
<dbReference type="Proteomes" id="UP000502421">
    <property type="component" value="Chromosome"/>
</dbReference>
<dbReference type="Proteomes" id="UP000503144">
    <property type="component" value="Chromosome"/>
</dbReference>
<dbReference type="AlphaFoldDB" id="A0AAE7D690"/>
<dbReference type="EMBL" id="CP051204">
    <property type="protein sequence ID" value="QJB36942.1"/>
    <property type="molecule type" value="Genomic_DNA"/>
</dbReference>
<dbReference type="PANTHER" id="PTHR33204">
    <property type="entry name" value="TRANSCRIPTIONAL REGULATOR, MARR FAMILY"/>
    <property type="match status" value="1"/>
</dbReference>
<dbReference type="RefSeq" id="WP_168802712.1">
    <property type="nucleotide sequence ID" value="NZ_CP051204.2"/>
</dbReference>
<dbReference type="SUPFAM" id="SSF46785">
    <property type="entry name" value="Winged helix' DNA-binding domain"/>
    <property type="match status" value="1"/>
</dbReference>
<evidence type="ECO:0000256" key="2">
    <source>
        <dbReference type="ARBA" id="ARBA00023125"/>
    </source>
</evidence>
<evidence type="ECO:0000313" key="8">
    <source>
        <dbReference type="Proteomes" id="UP000503144"/>
    </source>
</evidence>
<dbReference type="PROSITE" id="PS51118">
    <property type="entry name" value="HTH_HXLR"/>
    <property type="match status" value="1"/>
</dbReference>
<sequence length="129" mass="14891">MKKNTIDDIQADTQSEKDVWEEENNCAMTKAMKVIGGKWKLLLLNAIRKECPMRFGELRKKMKDITHATLTLQLRELERDGIIERKVYAETPPRVEYKLTTIGKKLVPTIQALCDWGDEYHALQGPKSC</sequence>
<evidence type="ECO:0000313" key="6">
    <source>
        <dbReference type="EMBL" id="QJB36942.1"/>
    </source>
</evidence>